<comment type="subcellular location">
    <subcellularLocation>
        <location evidence="1">Cytoplasm</location>
    </subcellularLocation>
</comment>
<keyword evidence="6" id="KW-0235">DNA replication</keyword>
<dbReference type="InterPro" id="IPR029460">
    <property type="entry name" value="DNAPol_HHH"/>
</dbReference>
<keyword evidence="5 11" id="KW-0548">Nucleotidyltransferase</keyword>
<dbReference type="InterPro" id="IPR036397">
    <property type="entry name" value="RNaseH_sf"/>
</dbReference>
<evidence type="ECO:0000256" key="8">
    <source>
        <dbReference type="ARBA" id="ARBA00049244"/>
    </source>
</evidence>
<dbReference type="InterPro" id="IPR013520">
    <property type="entry name" value="Ribonucl_H"/>
</dbReference>
<evidence type="ECO:0000259" key="10">
    <source>
        <dbReference type="SMART" id="SM00481"/>
    </source>
</evidence>
<evidence type="ECO:0000256" key="2">
    <source>
        <dbReference type="ARBA" id="ARBA00012417"/>
    </source>
</evidence>
<reference evidence="11" key="1">
    <citation type="submission" date="2022-01" db="EMBL/GenBank/DDBJ databases">
        <authorList>
            <person name="Wang Y."/>
        </authorList>
    </citation>
    <scope>NUCLEOTIDE SEQUENCE</scope>
    <source>
        <strain evidence="11">WB101</strain>
    </source>
</reference>
<dbReference type="Pfam" id="PF17657">
    <property type="entry name" value="DNA_pol3_finger"/>
    <property type="match status" value="1"/>
</dbReference>
<dbReference type="Gene3D" id="1.10.150.870">
    <property type="match status" value="1"/>
</dbReference>
<keyword evidence="12" id="KW-1185">Reference proteome</keyword>
<evidence type="ECO:0000256" key="6">
    <source>
        <dbReference type="ARBA" id="ARBA00022705"/>
    </source>
</evidence>
<keyword evidence="7" id="KW-0239">DNA-directed DNA polymerase</keyword>
<dbReference type="InterPro" id="IPR011708">
    <property type="entry name" value="DNA_pol3_alpha_NTPase_dom"/>
</dbReference>
<dbReference type="CDD" id="cd06127">
    <property type="entry name" value="DEDDh"/>
    <property type="match status" value="1"/>
</dbReference>
<dbReference type="Pfam" id="PF14579">
    <property type="entry name" value="HHH_6"/>
    <property type="match status" value="1"/>
</dbReference>
<dbReference type="SMART" id="SM00479">
    <property type="entry name" value="EXOIII"/>
    <property type="match status" value="1"/>
</dbReference>
<dbReference type="NCBIfam" id="TIGR00594">
    <property type="entry name" value="polc"/>
    <property type="match status" value="1"/>
</dbReference>
<comment type="caution">
    <text evidence="11">The sequence shown here is derived from an EMBL/GenBank/DDBJ whole genome shotgun (WGS) entry which is preliminary data.</text>
</comment>
<dbReference type="SMART" id="SM00481">
    <property type="entry name" value="POLIIIAc"/>
    <property type="match status" value="1"/>
</dbReference>
<dbReference type="Pfam" id="PF07733">
    <property type="entry name" value="DNA_pol3_alpha"/>
    <property type="match status" value="1"/>
</dbReference>
<accession>A0ABS9KAG2</accession>
<dbReference type="NCBIfam" id="NF004226">
    <property type="entry name" value="PRK05673.1"/>
    <property type="match status" value="1"/>
</dbReference>
<dbReference type="GO" id="GO:0003887">
    <property type="term" value="F:DNA-directed DNA polymerase activity"/>
    <property type="evidence" value="ECO:0007669"/>
    <property type="project" value="UniProtKB-EC"/>
</dbReference>
<dbReference type="PANTHER" id="PTHR32294:SF0">
    <property type="entry name" value="DNA POLYMERASE III SUBUNIT ALPHA"/>
    <property type="match status" value="1"/>
</dbReference>
<evidence type="ECO:0000256" key="4">
    <source>
        <dbReference type="ARBA" id="ARBA00022679"/>
    </source>
</evidence>
<organism evidence="11 12">
    <name type="scientific">Rhodohalobacter sulfatireducens</name>
    <dbReference type="NCBI Taxonomy" id="2911366"/>
    <lineage>
        <taxon>Bacteria</taxon>
        <taxon>Pseudomonadati</taxon>
        <taxon>Balneolota</taxon>
        <taxon>Balneolia</taxon>
        <taxon>Balneolales</taxon>
        <taxon>Balneolaceae</taxon>
        <taxon>Rhodohalobacter</taxon>
    </lineage>
</organism>
<dbReference type="CDD" id="cd12113">
    <property type="entry name" value="PHP_PolIIIA_DnaE3"/>
    <property type="match status" value="1"/>
</dbReference>
<reference evidence="11" key="2">
    <citation type="submission" date="2024-05" db="EMBL/GenBank/DDBJ databases">
        <title>Rhodohalobacter halophilus gen. nov., sp. nov., a moderately halophilic member of the family Balneolaceae.</title>
        <authorList>
            <person name="Xia J."/>
        </authorList>
    </citation>
    <scope>NUCLEOTIDE SEQUENCE</scope>
    <source>
        <strain evidence="11">WB101</strain>
    </source>
</reference>
<dbReference type="Gene3D" id="1.10.10.1600">
    <property type="entry name" value="Bacterial DNA polymerase III alpha subunit, thumb domain"/>
    <property type="match status" value="1"/>
</dbReference>
<dbReference type="InterPro" id="IPR004805">
    <property type="entry name" value="DnaE2/DnaE/PolC"/>
</dbReference>
<dbReference type="Proteomes" id="UP001165366">
    <property type="component" value="Unassembled WGS sequence"/>
</dbReference>
<dbReference type="Pfam" id="PF02811">
    <property type="entry name" value="PHP"/>
    <property type="match status" value="1"/>
</dbReference>
<proteinExistence type="predicted"/>
<dbReference type="InterPro" id="IPR040982">
    <property type="entry name" value="DNA_pol3_finger"/>
</dbReference>
<dbReference type="InterPro" id="IPR003141">
    <property type="entry name" value="Pol/His_phosphatase_N"/>
</dbReference>
<gene>
    <name evidence="11" type="primary">dnaE</name>
    <name evidence="11" type="ORF">L6773_04675</name>
</gene>
<dbReference type="RefSeq" id="WP_237852690.1">
    <property type="nucleotide sequence ID" value="NZ_JAKLWS010000004.1"/>
</dbReference>
<sequence length="1407" mass="159048">MYLIFDTETTGLPDNYSAPLTDFDNWPRCVQLAWQVHDETGKLISKGNYIVKPDGFTIPFNSEKIHGISTERAHEEGIPLTDVMDAFNKDVEKSTFIIGHNLEFDLNIMGSEYLRMERENPLTEKIHIDTKDDATEYCAIPGGRGRYKWPTLSELHDELFDIGFEEAHNAAADVDATARAFLELVRIEVIKPTFPAEPGAIPPNPAKLIEQDHYMPKVEDLRRRGVTGEEEESSSIIDLPQDQTGPKVDSAFVHLHNHSKYSVLHAASGVKDLVKKAKEDGMPAVALTDLGNMYGVFHFVKAAKAAEIKPIIGLEAYFVEDRHEKKFTRDRKDKRFRQVFLAKNREGYENLAEMCSLGFIEGYYYKFPRIDRELVQKYRKGLIATTGGIGGEVPDLILNRGEKVAEEALKWWHDLFGDDLYIELMRHGLEEEERVNGILLEFAEKYNIKVIASNNTFYMEEDDSKAHDALLCIDNNESISTPIGKGREKRYGFPNDEFYFKTQDEMKKLFADAPEAISNTMEVVDKIEMIDLDREVILPHFSLPDSFETEDDYLRHLTIEGAKERYNELNDEVMDRINLELEIIGKMGFAGYFLIVQDFIAAAKDMGVYVGPGRGSAAGSVVAFCTGITNIDPLEYDLLFERFLNPERVSMPDIDIDFDDDGRQKVIDYVVDKYGKGQVAHIITFGTMAARSSVRDVARVLDLPLSDADRLAKLVPETIGISLEEAFGEVKELKEVKESESLEGRTLQMAETLEGSVRNTGIHAAGIIIAPDKLTKYIPICTAKDVDLYVTQFDGKVIEDAGMLKMDFLGLKTLSILKTAIKFVKDNHGVEYNLDDIPLDDEETFEMFKNGATVGIFQFESDGMRKYLKQLKPTSINDLIAMNALYRPGPMQFIPDYIKRKHGEEKVEYDHEDLIDLLEPTYGIMIYQEQIMKVAQRMGGYTLGEADVLRRIMGKKQPELLPPEEEKFVGRAIEKGYKKDTARKVFDKMAMFAGYGFNKSHSAAYSVVAYQTMYFKANYTAEYMAAVLSHNMGNISKVSFFIEECQRIGIPVDPPNINTAEGKFVARDGRVQYGLSAIKGVGSGAIEQIVENRKEKGEFRTIFEFSSRIDTRVCNKKTMESLAQAGAFDTLHENRAQLLASIEDVLSYASRKQEEERLNQVSLFGDGSSGGGFVQEPKLRDCPPWTNIERLNKERELIGFYLSGHPLDRYKEDAELFASHTLAIDELADLNDRDKVKVIAIITAVKRITDKKGRPMAFVQVEDLQGSIEVLVFSEVYDRHQGLIAPDTVLLIEGTISQRDSQPKIIANSLERVENLREKFQNQLQLNVKLNTSEISESELQEMAALFGSHSGETPVKLQIKSEHSSKPIQMNVRKYVVEPSNELIKGLRNVVGQEAVHLMNNKQQTH</sequence>
<dbReference type="InterPro" id="IPR004013">
    <property type="entry name" value="PHP_dom"/>
</dbReference>
<dbReference type="EMBL" id="JAKLWS010000004">
    <property type="protein sequence ID" value="MCG2587846.1"/>
    <property type="molecule type" value="Genomic_DNA"/>
</dbReference>
<dbReference type="Gene3D" id="3.30.420.10">
    <property type="entry name" value="Ribonuclease H-like superfamily/Ribonuclease H"/>
    <property type="match status" value="1"/>
</dbReference>
<feature type="domain" description="Polymerase/histidinol phosphatase N-terminal" evidence="10">
    <location>
        <begin position="253"/>
        <end position="320"/>
    </location>
</feature>
<evidence type="ECO:0000313" key="12">
    <source>
        <dbReference type="Proteomes" id="UP001165366"/>
    </source>
</evidence>
<dbReference type="SUPFAM" id="SSF53098">
    <property type="entry name" value="Ribonuclease H-like"/>
    <property type="match status" value="1"/>
</dbReference>
<dbReference type="NCBIfam" id="NF005298">
    <property type="entry name" value="PRK06826.1"/>
    <property type="match status" value="1"/>
</dbReference>
<evidence type="ECO:0000256" key="5">
    <source>
        <dbReference type="ARBA" id="ARBA00022695"/>
    </source>
</evidence>
<dbReference type="InterPro" id="IPR012337">
    <property type="entry name" value="RNaseH-like_sf"/>
</dbReference>
<comment type="catalytic activity">
    <reaction evidence="8">
        <text>DNA(n) + a 2'-deoxyribonucleoside 5'-triphosphate = DNA(n+1) + diphosphate</text>
        <dbReference type="Rhea" id="RHEA:22508"/>
        <dbReference type="Rhea" id="RHEA-COMP:17339"/>
        <dbReference type="Rhea" id="RHEA-COMP:17340"/>
        <dbReference type="ChEBI" id="CHEBI:33019"/>
        <dbReference type="ChEBI" id="CHEBI:61560"/>
        <dbReference type="ChEBI" id="CHEBI:173112"/>
        <dbReference type="EC" id="2.7.7.7"/>
    </reaction>
</comment>
<dbReference type="Gene3D" id="3.20.20.140">
    <property type="entry name" value="Metal-dependent hydrolases"/>
    <property type="match status" value="1"/>
</dbReference>
<dbReference type="InterPro" id="IPR004365">
    <property type="entry name" value="NA-bd_OB_tRNA"/>
</dbReference>
<dbReference type="CDD" id="cd04485">
    <property type="entry name" value="DnaE_OBF"/>
    <property type="match status" value="1"/>
</dbReference>
<keyword evidence="4 11" id="KW-0808">Transferase</keyword>
<dbReference type="Pfam" id="PF00929">
    <property type="entry name" value="RNase_T"/>
    <property type="match status" value="1"/>
</dbReference>
<protein>
    <recommendedName>
        <fullName evidence="3">DNA polymerase III subunit alpha</fullName>
        <ecNumber evidence="2">2.7.7.7</ecNumber>
    </recommendedName>
</protein>
<evidence type="ECO:0000313" key="11">
    <source>
        <dbReference type="EMBL" id="MCG2587846.1"/>
    </source>
</evidence>
<evidence type="ECO:0000259" key="9">
    <source>
        <dbReference type="SMART" id="SM00479"/>
    </source>
</evidence>
<name>A0ABS9KAG2_9BACT</name>
<evidence type="ECO:0000256" key="1">
    <source>
        <dbReference type="ARBA" id="ARBA00004496"/>
    </source>
</evidence>
<evidence type="ECO:0000256" key="3">
    <source>
        <dbReference type="ARBA" id="ARBA00019114"/>
    </source>
</evidence>
<feature type="domain" description="Exonuclease" evidence="9">
    <location>
        <begin position="1"/>
        <end position="190"/>
    </location>
</feature>
<dbReference type="Pfam" id="PF01336">
    <property type="entry name" value="tRNA_anti-codon"/>
    <property type="match status" value="1"/>
</dbReference>
<dbReference type="InterPro" id="IPR041931">
    <property type="entry name" value="DNA_pol3_alpha_thumb_dom"/>
</dbReference>
<dbReference type="EC" id="2.7.7.7" evidence="2"/>
<dbReference type="PANTHER" id="PTHR32294">
    <property type="entry name" value="DNA POLYMERASE III SUBUNIT ALPHA"/>
    <property type="match status" value="1"/>
</dbReference>
<evidence type="ECO:0000256" key="7">
    <source>
        <dbReference type="ARBA" id="ARBA00022932"/>
    </source>
</evidence>